<keyword evidence="2" id="KW-1185">Reference proteome</keyword>
<proteinExistence type="predicted"/>
<accession>A0ABS2CTB8</accession>
<gene>
    <name evidence="1" type="ORF">H9X54_002410</name>
</gene>
<evidence type="ECO:0000313" key="1">
    <source>
        <dbReference type="EMBL" id="MBM6498151.1"/>
    </source>
</evidence>
<dbReference type="Proteomes" id="UP000759529">
    <property type="component" value="Unassembled WGS sequence"/>
</dbReference>
<comment type="caution">
    <text evidence="1">The sequence shown here is derived from an EMBL/GenBank/DDBJ whole genome shotgun (WGS) entry which is preliminary data.</text>
</comment>
<evidence type="ECO:0000313" key="2">
    <source>
        <dbReference type="Proteomes" id="UP000759529"/>
    </source>
</evidence>
<organism evidence="1 2">
    <name type="scientific">Flavobacterium macrobrachii</name>
    <dbReference type="NCBI Taxonomy" id="591204"/>
    <lineage>
        <taxon>Bacteria</taxon>
        <taxon>Pseudomonadati</taxon>
        <taxon>Bacteroidota</taxon>
        <taxon>Flavobacteriia</taxon>
        <taxon>Flavobacteriales</taxon>
        <taxon>Flavobacteriaceae</taxon>
        <taxon>Flavobacterium</taxon>
    </lineage>
</organism>
<dbReference type="RefSeq" id="WP_187658625.1">
    <property type="nucleotide sequence ID" value="NZ_JACSOD020000394.1"/>
</dbReference>
<dbReference type="Gene3D" id="3.30.750.24">
    <property type="entry name" value="STAS domain"/>
    <property type="match status" value="1"/>
</dbReference>
<sequence length="110" mass="12746">MKVDQKGHTTTIKNTQFKTAEFITKLTHEYNSFKNQNLIIDLSTDKEIVMEDVKSFSELIKKHKKNKKSFVLVTDSIDYNKVPSSITLVPTLLEAHDIIEMEEIERDLGF</sequence>
<protein>
    <submittedName>
        <fullName evidence="1">Ribonuclease Z</fullName>
    </submittedName>
</protein>
<dbReference type="InterPro" id="IPR036513">
    <property type="entry name" value="STAS_dom_sf"/>
</dbReference>
<dbReference type="EMBL" id="JACSOD020000394">
    <property type="protein sequence ID" value="MBM6498151.1"/>
    <property type="molecule type" value="Genomic_DNA"/>
</dbReference>
<reference evidence="1 2" key="1">
    <citation type="submission" date="2021-02" db="EMBL/GenBank/DDBJ databases">
        <authorList>
            <person name="Jung H.S."/>
            <person name="Chun B.H."/>
            <person name="Jeon C.O."/>
        </authorList>
    </citation>
    <scope>NUCLEOTIDE SEQUENCE [LARGE SCALE GENOMIC DNA]</scope>
    <source>
        <strain evidence="1 2">LMG 25203</strain>
    </source>
</reference>
<name>A0ABS2CTB8_9FLAO</name>